<dbReference type="Proteomes" id="UP000095283">
    <property type="component" value="Unplaced"/>
</dbReference>
<organism evidence="1 2">
    <name type="scientific">Heterorhabditis bacteriophora</name>
    <name type="common">Entomopathogenic nematode worm</name>
    <dbReference type="NCBI Taxonomy" id="37862"/>
    <lineage>
        <taxon>Eukaryota</taxon>
        <taxon>Metazoa</taxon>
        <taxon>Ecdysozoa</taxon>
        <taxon>Nematoda</taxon>
        <taxon>Chromadorea</taxon>
        <taxon>Rhabditida</taxon>
        <taxon>Rhabditina</taxon>
        <taxon>Rhabditomorpha</taxon>
        <taxon>Strongyloidea</taxon>
        <taxon>Heterorhabditidae</taxon>
        <taxon>Heterorhabditis</taxon>
    </lineage>
</organism>
<dbReference type="AlphaFoldDB" id="A0A1I7WJ58"/>
<accession>A0A1I7WJ58</accession>
<evidence type="ECO:0000313" key="2">
    <source>
        <dbReference type="WBParaSite" id="Hba_05004"/>
    </source>
</evidence>
<keyword evidence="1" id="KW-1185">Reference proteome</keyword>
<name>A0A1I7WJ58_HETBA</name>
<sequence>MVGHVDSLLGEARSTTSKPDEVFSSLRRNQTLLYSPIYLILCSISDRQKSNNNCFVYKPGYSKSDWQTKRILMGRNIQSTELSMDERCLGMFRRVRCVCEREWPLIKLVKSGKSTPTHPGAFVSKFIDRRTAQTNMVNNKNSVIFLTGCEKNGEYHLY</sequence>
<reference evidence="2" key="1">
    <citation type="submission" date="2016-11" db="UniProtKB">
        <authorList>
            <consortium name="WormBaseParasite"/>
        </authorList>
    </citation>
    <scope>IDENTIFICATION</scope>
</reference>
<evidence type="ECO:0000313" key="1">
    <source>
        <dbReference type="Proteomes" id="UP000095283"/>
    </source>
</evidence>
<proteinExistence type="predicted"/>
<protein>
    <submittedName>
        <fullName evidence="2">Pyridoxamine 5'-phosphate oxidase</fullName>
    </submittedName>
</protein>
<dbReference type="WBParaSite" id="Hba_05004">
    <property type="protein sequence ID" value="Hba_05004"/>
    <property type="gene ID" value="Hba_05004"/>
</dbReference>